<evidence type="ECO:0000256" key="2">
    <source>
        <dbReference type="ARBA" id="ARBA00022801"/>
    </source>
</evidence>
<dbReference type="Gene3D" id="3.20.20.80">
    <property type="entry name" value="Glycosidases"/>
    <property type="match status" value="1"/>
</dbReference>
<dbReference type="GO" id="GO:0016052">
    <property type="term" value="P:carbohydrate catabolic process"/>
    <property type="evidence" value="ECO:0007669"/>
    <property type="project" value="TreeGrafter"/>
</dbReference>
<feature type="active site" description="Nucleophile" evidence="4">
    <location>
        <position position="375"/>
    </location>
</feature>
<keyword evidence="7" id="KW-1185">Reference proteome</keyword>
<dbReference type="AlphaFoldDB" id="A0A968GCX8"/>
<dbReference type="PANTHER" id="PTHR10353">
    <property type="entry name" value="GLYCOSYL HYDROLASE"/>
    <property type="match status" value="1"/>
</dbReference>
<evidence type="ECO:0000313" key="6">
    <source>
        <dbReference type="EMBL" id="NIZ40674.1"/>
    </source>
</evidence>
<dbReference type="Proteomes" id="UP000711995">
    <property type="component" value="Unassembled WGS sequence"/>
</dbReference>
<dbReference type="InterPro" id="IPR001360">
    <property type="entry name" value="Glyco_hydro_1"/>
</dbReference>
<name>A0A968GCX8_9SPIO</name>
<dbReference type="EMBL" id="JAATLJ010000001">
    <property type="protein sequence ID" value="NIZ40674.1"/>
    <property type="molecule type" value="Genomic_DNA"/>
</dbReference>
<accession>A0A968GCX8</accession>
<dbReference type="Pfam" id="PF00232">
    <property type="entry name" value="Glyco_hydro_1"/>
    <property type="match status" value="1"/>
</dbReference>
<dbReference type="RefSeq" id="WP_167700260.1">
    <property type="nucleotide sequence ID" value="NZ_CP118174.1"/>
</dbReference>
<dbReference type="PANTHER" id="PTHR10353:SF122">
    <property type="entry name" value="6-PHOSPHO-BETA-GLUCOSIDASE ASCB-RELATED"/>
    <property type="match status" value="1"/>
</dbReference>
<keyword evidence="2" id="KW-0378">Hydrolase</keyword>
<evidence type="ECO:0000256" key="3">
    <source>
        <dbReference type="ARBA" id="ARBA00023295"/>
    </source>
</evidence>
<organism evidence="6 7">
    <name type="scientific">Entomospira entomophila</name>
    <dbReference type="NCBI Taxonomy" id="2719988"/>
    <lineage>
        <taxon>Bacteria</taxon>
        <taxon>Pseudomonadati</taxon>
        <taxon>Spirochaetota</taxon>
        <taxon>Spirochaetia</taxon>
        <taxon>Spirochaetales</taxon>
        <taxon>Spirochaetaceae</taxon>
        <taxon>Entomospira</taxon>
    </lineage>
</organism>
<dbReference type="PROSITE" id="PS00572">
    <property type="entry name" value="GLYCOSYL_HYDROL_F1_1"/>
    <property type="match status" value="1"/>
</dbReference>
<protein>
    <submittedName>
        <fullName evidence="6">Family 1 glycosylhydrolase</fullName>
    </submittedName>
</protein>
<reference evidence="6 7" key="1">
    <citation type="submission" date="2020-03" db="EMBL/GenBank/DDBJ databases">
        <title>Spirochaetal bacteria isolated from arthropods constitute a novel genus Entomospira genus novum within the order Spirochaetales.</title>
        <authorList>
            <person name="Grana-Miraglia L."/>
            <person name="Sikutova S."/>
            <person name="Fingerle V."/>
            <person name="Sing A."/>
            <person name="Castillo-Ramirez S."/>
            <person name="Margos G."/>
            <person name="Rudolf I."/>
        </authorList>
    </citation>
    <scope>NUCLEOTIDE SEQUENCE [LARGE SCALE GENOMIC DNA]</scope>
    <source>
        <strain evidence="6 7">BR193</strain>
    </source>
</reference>
<sequence>MDKQFLFPDNFLWGGAVSACQVEGAYNQGGKGLSTADVLPHGVMGDPTQTVEANRFYPYHESIDFYHRYKEDIALFKEMGFTTFRTSIAWSRIFPDGDESQPNEEGLQFYDSLFDELLKHNIEPVVTITHFETPLHLAHKYGGWADRRLIDFYTHFAATIFKRYQSKVKYWMTFNEINIILHVPFTGGALTVSKDSPEYEQTLYTAMHHQFVASAKTVQLGHSIMGDKAQIGCMIAFGPAYPETCHPLDMIQMQQHMRLTTTFSDVQVRGVYPAHYLNDLAKKGISLPIQHDDLAIMRENPVDFIGFSYYSSHTVSHKGGGSQQSNFFKNTIKNPFLSPINEKAKEWSWPVDPVGLRYSLHYLQDRYQKPLFIVENGLGAKDEVAPDGKIYDDYRIDYLKQHLKEVAQAIHEGINLIGYTSWGPIDLVSATTGQMSKRYGYIYVDRDDQGKGSQRRIPKESFYWYQQVIATKGAHLYS</sequence>
<evidence type="ECO:0000313" key="7">
    <source>
        <dbReference type="Proteomes" id="UP000711995"/>
    </source>
</evidence>
<keyword evidence="3" id="KW-0326">Glycosidase</keyword>
<dbReference type="GO" id="GO:0008422">
    <property type="term" value="F:beta-glucosidase activity"/>
    <property type="evidence" value="ECO:0007669"/>
    <property type="project" value="TreeGrafter"/>
</dbReference>
<dbReference type="InterPro" id="IPR018120">
    <property type="entry name" value="Glyco_hydro_1_AS"/>
</dbReference>
<dbReference type="PROSITE" id="PS51257">
    <property type="entry name" value="PROKAR_LIPOPROTEIN"/>
    <property type="match status" value="1"/>
</dbReference>
<evidence type="ECO:0000256" key="4">
    <source>
        <dbReference type="PROSITE-ProRule" id="PRU10055"/>
    </source>
</evidence>
<evidence type="ECO:0000256" key="5">
    <source>
        <dbReference type="RuleBase" id="RU003690"/>
    </source>
</evidence>
<dbReference type="SUPFAM" id="SSF51445">
    <property type="entry name" value="(Trans)glycosidases"/>
    <property type="match status" value="1"/>
</dbReference>
<evidence type="ECO:0000256" key="1">
    <source>
        <dbReference type="ARBA" id="ARBA00010838"/>
    </source>
</evidence>
<dbReference type="FunFam" id="3.20.20.80:FF:000004">
    <property type="entry name" value="Beta-glucosidase 6-phospho-beta-glucosidase"/>
    <property type="match status" value="1"/>
</dbReference>
<comment type="similarity">
    <text evidence="1 5">Belongs to the glycosyl hydrolase 1 family.</text>
</comment>
<comment type="caution">
    <text evidence="6">The sequence shown here is derived from an EMBL/GenBank/DDBJ whole genome shotgun (WGS) entry which is preliminary data.</text>
</comment>
<dbReference type="GO" id="GO:0005829">
    <property type="term" value="C:cytosol"/>
    <property type="evidence" value="ECO:0007669"/>
    <property type="project" value="TreeGrafter"/>
</dbReference>
<gene>
    <name evidence="6" type="ORF">HCT14_03995</name>
</gene>
<proteinExistence type="inferred from homology"/>
<dbReference type="InterPro" id="IPR017853">
    <property type="entry name" value="GH"/>
</dbReference>
<dbReference type="PRINTS" id="PR00131">
    <property type="entry name" value="GLHYDRLASE1"/>
</dbReference>